<keyword evidence="8" id="KW-0902">Two-component regulatory system</keyword>
<feature type="transmembrane region" description="Helical" evidence="9">
    <location>
        <begin position="34"/>
        <end position="53"/>
    </location>
</feature>
<feature type="transmembrane region" description="Helical" evidence="9">
    <location>
        <begin position="171"/>
        <end position="190"/>
    </location>
</feature>
<evidence type="ECO:0000256" key="4">
    <source>
        <dbReference type="ARBA" id="ARBA00022679"/>
    </source>
</evidence>
<keyword evidence="7 11" id="KW-0067">ATP-binding</keyword>
<dbReference type="InterPro" id="IPR036890">
    <property type="entry name" value="HATPase_C_sf"/>
</dbReference>
<dbReference type="InterPro" id="IPR050482">
    <property type="entry name" value="Sensor_HK_TwoCompSys"/>
</dbReference>
<proteinExistence type="predicted"/>
<keyword evidence="9" id="KW-0812">Transmembrane</keyword>
<dbReference type="EC" id="2.7.13.3" evidence="2"/>
<keyword evidence="3" id="KW-0597">Phosphoprotein</keyword>
<dbReference type="InterPro" id="IPR011712">
    <property type="entry name" value="Sig_transdc_His_kin_sub3_dim/P"/>
</dbReference>
<evidence type="ECO:0000256" key="8">
    <source>
        <dbReference type="ARBA" id="ARBA00023012"/>
    </source>
</evidence>
<evidence type="ECO:0000256" key="9">
    <source>
        <dbReference type="SAM" id="Phobius"/>
    </source>
</evidence>
<keyword evidence="4" id="KW-0808">Transferase</keyword>
<dbReference type="Gene3D" id="3.30.565.10">
    <property type="entry name" value="Histidine kinase-like ATPase, C-terminal domain"/>
    <property type="match status" value="1"/>
</dbReference>
<keyword evidence="5" id="KW-0547">Nucleotide-binding</keyword>
<feature type="transmembrane region" description="Helical" evidence="9">
    <location>
        <begin position="121"/>
        <end position="142"/>
    </location>
</feature>
<gene>
    <name evidence="11" type="ORF">WCD41_16775</name>
</gene>
<dbReference type="PANTHER" id="PTHR24421:SF10">
    <property type="entry name" value="NITRATE_NITRITE SENSOR PROTEIN NARQ"/>
    <property type="match status" value="1"/>
</dbReference>
<organism evidence="11 12">
    <name type="scientific">Actinomycetospora aeridis</name>
    <dbReference type="NCBI Taxonomy" id="3129231"/>
    <lineage>
        <taxon>Bacteria</taxon>
        <taxon>Bacillati</taxon>
        <taxon>Actinomycetota</taxon>
        <taxon>Actinomycetes</taxon>
        <taxon>Pseudonocardiales</taxon>
        <taxon>Pseudonocardiaceae</taxon>
        <taxon>Actinomycetospora</taxon>
    </lineage>
</organism>
<evidence type="ECO:0000256" key="6">
    <source>
        <dbReference type="ARBA" id="ARBA00022777"/>
    </source>
</evidence>
<keyword evidence="6" id="KW-0418">Kinase</keyword>
<dbReference type="EMBL" id="JBBEGL010000004">
    <property type="protein sequence ID" value="MEJ2888118.1"/>
    <property type="molecule type" value="Genomic_DNA"/>
</dbReference>
<dbReference type="Proteomes" id="UP001370100">
    <property type="component" value="Unassembled WGS sequence"/>
</dbReference>
<comment type="caution">
    <text evidence="11">The sequence shown here is derived from an EMBL/GenBank/DDBJ whole genome shotgun (WGS) entry which is preliminary data.</text>
</comment>
<dbReference type="GO" id="GO:0005524">
    <property type="term" value="F:ATP binding"/>
    <property type="evidence" value="ECO:0007669"/>
    <property type="project" value="UniProtKB-KW"/>
</dbReference>
<dbReference type="Gene3D" id="1.20.5.1930">
    <property type="match status" value="1"/>
</dbReference>
<dbReference type="InterPro" id="IPR003594">
    <property type="entry name" value="HATPase_dom"/>
</dbReference>
<sequence>MTTRLVPVAAVLAGAAASVALVRGGYTVPAELVAPTLVLSLAVAWSFVGVGLVARRRRPDSRTGLLMVVFGFAWLARFVVAVDTTPAFVVGVLLGSVALSVFVQLLVTFPTGRTESAGQRVLVGIGWLLSVPLDAVFLAIGARRGRGDGPPPNGLVITPSGGEFRPDVVDLAVQAVVVVLLVSVLVSVWTRWRAAGAAARRALTPGLVGGTVVVATLLVERTAILLLLPPSAGVWLAWSAQVVLVVWPAALLLGLLRSRLDRSGIGRLVVELGGGPAVPERLRSVVARTLHDPSVELVHRRPGTDEFVDAAGERVEVGGRAVTFLEREGEPIAALLHDPALTAEPDLVEAVAAGAGLALENERLHAEVRHQLREVRASRARLVEAADGARRRVERDLHDGAQQRLVAVGLALRLARGRSSGEVDALLAEASDELTAALAELRELARGIYPPLLTDGGLGPALLSLAERAPLPVVLAAVPPERPPETVERTCYFVVSEALTNAAKHAAAAKVEVSVVPDGVGLRVEVVDDGVGGADADGSGLRGLADRVAALGGRLEVSSPSGRGTRVTASVPCG</sequence>
<comment type="catalytic activity">
    <reaction evidence="1">
        <text>ATP + protein L-histidine = ADP + protein N-phospho-L-histidine.</text>
        <dbReference type="EC" id="2.7.13.3"/>
    </reaction>
</comment>
<evidence type="ECO:0000256" key="7">
    <source>
        <dbReference type="ARBA" id="ARBA00022840"/>
    </source>
</evidence>
<evidence type="ECO:0000259" key="10">
    <source>
        <dbReference type="SMART" id="SM00387"/>
    </source>
</evidence>
<dbReference type="Pfam" id="PF07730">
    <property type="entry name" value="HisKA_3"/>
    <property type="match status" value="1"/>
</dbReference>
<feature type="transmembrane region" description="Helical" evidence="9">
    <location>
        <begin position="65"/>
        <end position="82"/>
    </location>
</feature>
<feature type="transmembrane region" description="Helical" evidence="9">
    <location>
        <begin position="234"/>
        <end position="256"/>
    </location>
</feature>
<protein>
    <recommendedName>
        <fullName evidence="2">histidine kinase</fullName>
        <ecNumber evidence="2">2.7.13.3</ecNumber>
    </recommendedName>
</protein>
<keyword evidence="9" id="KW-0472">Membrane</keyword>
<evidence type="ECO:0000256" key="1">
    <source>
        <dbReference type="ARBA" id="ARBA00000085"/>
    </source>
</evidence>
<feature type="transmembrane region" description="Helical" evidence="9">
    <location>
        <begin position="202"/>
        <end position="228"/>
    </location>
</feature>
<dbReference type="SMART" id="SM00387">
    <property type="entry name" value="HATPase_c"/>
    <property type="match status" value="1"/>
</dbReference>
<evidence type="ECO:0000313" key="12">
    <source>
        <dbReference type="Proteomes" id="UP001370100"/>
    </source>
</evidence>
<evidence type="ECO:0000256" key="5">
    <source>
        <dbReference type="ARBA" id="ARBA00022741"/>
    </source>
</evidence>
<dbReference type="RefSeq" id="WP_337714607.1">
    <property type="nucleotide sequence ID" value="NZ_JBBEGL010000004.1"/>
</dbReference>
<accession>A0ABU8N743</accession>
<evidence type="ECO:0000313" key="11">
    <source>
        <dbReference type="EMBL" id="MEJ2888118.1"/>
    </source>
</evidence>
<name>A0ABU8N743_9PSEU</name>
<dbReference type="PANTHER" id="PTHR24421">
    <property type="entry name" value="NITRATE/NITRITE SENSOR PROTEIN NARX-RELATED"/>
    <property type="match status" value="1"/>
</dbReference>
<keyword evidence="12" id="KW-1185">Reference proteome</keyword>
<evidence type="ECO:0000256" key="3">
    <source>
        <dbReference type="ARBA" id="ARBA00022553"/>
    </source>
</evidence>
<feature type="domain" description="Histidine kinase/HSP90-like ATPase" evidence="10">
    <location>
        <begin position="486"/>
        <end position="574"/>
    </location>
</feature>
<reference evidence="11 12" key="1">
    <citation type="submission" date="2024-03" db="EMBL/GenBank/DDBJ databases">
        <title>Actinomycetospora sp. OC33-EN06, a novel actinomycete isolated from wild orchid (Aerides multiflora).</title>
        <authorList>
            <person name="Suriyachadkun C."/>
        </authorList>
    </citation>
    <scope>NUCLEOTIDE SEQUENCE [LARGE SCALE GENOMIC DNA]</scope>
    <source>
        <strain evidence="11 12">OC33-EN06</strain>
    </source>
</reference>
<keyword evidence="9" id="KW-1133">Transmembrane helix</keyword>
<dbReference type="SUPFAM" id="SSF55874">
    <property type="entry name" value="ATPase domain of HSP90 chaperone/DNA topoisomerase II/histidine kinase"/>
    <property type="match status" value="1"/>
</dbReference>
<dbReference type="CDD" id="cd16917">
    <property type="entry name" value="HATPase_UhpB-NarQ-NarX-like"/>
    <property type="match status" value="1"/>
</dbReference>
<evidence type="ECO:0000256" key="2">
    <source>
        <dbReference type="ARBA" id="ARBA00012438"/>
    </source>
</evidence>
<dbReference type="Pfam" id="PF02518">
    <property type="entry name" value="HATPase_c"/>
    <property type="match status" value="1"/>
</dbReference>
<feature type="transmembrane region" description="Helical" evidence="9">
    <location>
        <begin position="88"/>
        <end position="109"/>
    </location>
</feature>